<feature type="region of interest" description="Disordered" evidence="1">
    <location>
        <begin position="83"/>
        <end position="103"/>
    </location>
</feature>
<evidence type="ECO:0000259" key="2">
    <source>
        <dbReference type="Pfam" id="PF00931"/>
    </source>
</evidence>
<dbReference type="Pfam" id="PF13676">
    <property type="entry name" value="TIR_2"/>
    <property type="match status" value="1"/>
</dbReference>
<dbReference type="PANTHER" id="PTHR46082:SF6">
    <property type="entry name" value="AAA+ ATPASE DOMAIN-CONTAINING PROTEIN-RELATED"/>
    <property type="match status" value="1"/>
</dbReference>
<dbReference type="PANTHER" id="PTHR46082">
    <property type="entry name" value="ATP/GTP-BINDING PROTEIN-RELATED"/>
    <property type="match status" value="1"/>
</dbReference>
<evidence type="ECO:0000256" key="1">
    <source>
        <dbReference type="SAM" id="MobiDB-lite"/>
    </source>
</evidence>
<comment type="caution">
    <text evidence="6">The sequence shown here is derived from an EMBL/GenBank/DDBJ whole genome shotgun (WGS) entry which is preliminary data.</text>
</comment>
<dbReference type="Pfam" id="PF13424">
    <property type="entry name" value="TPR_12"/>
    <property type="match status" value="2"/>
</dbReference>
<dbReference type="EMBL" id="JBEPEK010000536">
    <property type="protein sequence ID" value="MER7186107.1"/>
    <property type="molecule type" value="Genomic_DNA"/>
</dbReference>
<dbReference type="Pfam" id="PF13374">
    <property type="entry name" value="TPR_10"/>
    <property type="match status" value="3"/>
</dbReference>
<dbReference type="InterPro" id="IPR035897">
    <property type="entry name" value="Toll_tir_struct_dom_sf"/>
</dbReference>
<gene>
    <name evidence="6" type="primary">fxsT</name>
    <name evidence="6" type="ORF">ABT404_42740</name>
</gene>
<dbReference type="Pfam" id="PF00931">
    <property type="entry name" value="NB-ARC"/>
    <property type="match status" value="1"/>
</dbReference>
<evidence type="ECO:0000259" key="5">
    <source>
        <dbReference type="Pfam" id="PF25000"/>
    </source>
</evidence>
<dbReference type="SUPFAM" id="SSF52540">
    <property type="entry name" value="P-loop containing nucleoside triphosphate hydrolases"/>
    <property type="match status" value="2"/>
</dbReference>
<feature type="domain" description="DUF7779" evidence="5">
    <location>
        <begin position="762"/>
        <end position="847"/>
    </location>
</feature>
<dbReference type="Gene3D" id="3.40.50.10140">
    <property type="entry name" value="Toll/interleukin-1 receptor homology (TIR) domain"/>
    <property type="match status" value="1"/>
</dbReference>
<protein>
    <submittedName>
        <fullName evidence="6">FxSxx-COOH system tetratricopeptide repeat protein</fullName>
    </submittedName>
</protein>
<feature type="compositionally biased region" description="Basic and acidic residues" evidence="1">
    <location>
        <begin position="1294"/>
        <end position="1316"/>
    </location>
</feature>
<dbReference type="InterPro" id="IPR027417">
    <property type="entry name" value="P-loop_NTPase"/>
</dbReference>
<keyword evidence="7" id="KW-1185">Reference proteome</keyword>
<dbReference type="NCBIfam" id="NF040586">
    <property type="entry name" value="FxSxx_TPR"/>
    <property type="match status" value="1"/>
</dbReference>
<dbReference type="Pfam" id="PF25000">
    <property type="entry name" value="DUF7779"/>
    <property type="match status" value="1"/>
</dbReference>
<accession>A0ABV1XAP9</accession>
<organism evidence="6 7">
    <name type="scientific">Streptomyces hyaluromycini</name>
    <dbReference type="NCBI Taxonomy" id="1377993"/>
    <lineage>
        <taxon>Bacteria</taxon>
        <taxon>Bacillati</taxon>
        <taxon>Actinomycetota</taxon>
        <taxon>Actinomycetes</taxon>
        <taxon>Kitasatosporales</taxon>
        <taxon>Streptomycetaceae</taxon>
        <taxon>Streptomyces</taxon>
    </lineage>
</organism>
<dbReference type="InterPro" id="IPR000157">
    <property type="entry name" value="TIR_dom"/>
</dbReference>
<evidence type="ECO:0000313" key="7">
    <source>
        <dbReference type="Proteomes" id="UP001474181"/>
    </source>
</evidence>
<dbReference type="Pfam" id="PF01656">
    <property type="entry name" value="CbiA"/>
    <property type="match status" value="1"/>
</dbReference>
<dbReference type="InterPro" id="IPR053137">
    <property type="entry name" value="NLR-like"/>
</dbReference>
<dbReference type="SUPFAM" id="SSF52200">
    <property type="entry name" value="Toll/Interleukin receptor TIR domain"/>
    <property type="match status" value="1"/>
</dbReference>
<evidence type="ECO:0000313" key="6">
    <source>
        <dbReference type="EMBL" id="MER7186107.1"/>
    </source>
</evidence>
<feature type="region of interest" description="Disordered" evidence="1">
    <location>
        <begin position="1288"/>
        <end position="1335"/>
    </location>
</feature>
<reference evidence="6 7" key="1">
    <citation type="submission" date="2024-06" db="EMBL/GenBank/DDBJ databases">
        <title>The Natural Products Discovery Center: Release of the First 8490 Sequenced Strains for Exploring Actinobacteria Biosynthetic Diversity.</title>
        <authorList>
            <person name="Kalkreuter E."/>
            <person name="Kautsar S.A."/>
            <person name="Yang D."/>
            <person name="Bader C.D."/>
            <person name="Teijaro C.N."/>
            <person name="Fluegel L."/>
            <person name="Davis C.M."/>
            <person name="Simpson J.R."/>
            <person name="Lauterbach L."/>
            <person name="Steele A.D."/>
            <person name="Gui C."/>
            <person name="Meng S."/>
            <person name="Li G."/>
            <person name="Viehrig K."/>
            <person name="Ye F."/>
            <person name="Su P."/>
            <person name="Kiefer A.F."/>
            <person name="Nichols A."/>
            <person name="Cepeda A.J."/>
            <person name="Yan W."/>
            <person name="Fan B."/>
            <person name="Jiang Y."/>
            <person name="Adhikari A."/>
            <person name="Zheng C.-J."/>
            <person name="Schuster L."/>
            <person name="Cowan T.M."/>
            <person name="Smanski M.J."/>
            <person name="Chevrette M.G."/>
            <person name="De Carvalho L.P.S."/>
            <person name="Shen B."/>
        </authorList>
    </citation>
    <scope>NUCLEOTIDE SEQUENCE [LARGE SCALE GENOMIC DNA]</scope>
    <source>
        <strain evidence="6 7">NPDC000234</strain>
    </source>
</reference>
<dbReference type="NCBIfam" id="NF047398">
    <property type="entry name" value="AAA_KGGVGR"/>
    <property type="match status" value="1"/>
</dbReference>
<dbReference type="SUPFAM" id="SSF48452">
    <property type="entry name" value="TPR-like"/>
    <property type="match status" value="3"/>
</dbReference>
<feature type="domain" description="TIR" evidence="4">
    <location>
        <begin position="351"/>
        <end position="473"/>
    </location>
</feature>
<dbReference type="Proteomes" id="UP001474181">
    <property type="component" value="Unassembled WGS sequence"/>
</dbReference>
<sequence length="1335" mass="148786">MTHDDHGRGTIITFYSFKGGTGRTMALVNTAWILAGNGLRVLVVDWDLEAPGLHTYLQPLLADPELTETSGVIEMVQEFTRGATAPPVGSRAESGGALVPRPPDVVERRQHAPIDEYIVGTDLRLPPGGKLDLLPAGTQDPATYAVKVGTFDWGTFYRAGGNSLLTALREDLAARYDYVLIDSRSGFSDTAGICTVVLPDIVVDCFTLSRQGVNGAVQVAESIRLQSTPQRRIRIVPVPTRVEDAGRDRLEAGRHQARSLFARYLDWMPEDEHDAYWNSVEIPYKAGYAYEEIPATVGERRQDGTLLAAFERLTARLTDNRVTRLGNMSETYRQRLRREYERNSPASRKDFYISYAAPDRVWADWAAAAFRAAGFEARLAPVETADPSASATTPDGVERTLAGEARLVVLLSPHYTTLKQARDIWQRVSRRDPNGENGMVIPVRVDDSSLPAEFSTTSPAVSLVGVSAEEAVVQLLTTADRNQQSRCGAGREVASVVPSARLPGTPPQVSRLPQRNAVFTGRRALVERLRDSLLSGGATTVLPQALYGLGGVGKTQIALAYAHRFASDYDVVWWINASEGQQIRQDLSALAEHLGLAIGGKDLRALCNDVLDRLRRGTPPYPRWLLVYDNAENPGDLNELLPDCGPGRHVLITSRNPRWDERAERLEVDLFSRDESVDLLRRYNRSLEWAEADRVAEELGDFPLAVSLAAASLQQSALPVDTYVEMLRSQMTDILRSQPAPEYPTPAAATWLLSLSQLRERMPAAAALLQLCAFFGPDPIPQNLLENRTSRRLLQRDDPSLSNRLMMGRLYGEIKRNGLAQIDERASTLTLHRLVQRVLRDQFSAEEQQEMRKHVHSVLGEGNPGNPDETDNWRQYAALLPHLRPTQAEENDDAEVRQWICDTVRYLWRSGDPATAGQTAERVLGTWSWHFGDDDALVIQLRTEFGNALRDQGRLAEAFEVTRDAYERGCRVLGEDHPYTLNAAMSLGADLRGAGRYQEALEGDRETLERARRVYSDSHPRTLSAANNLAVSEFLFGNREAARTTDRDILRRFQEIYGPDQRSTLHSATNYARDLRAAGEFHEALKLIEDTLERSRRALGDDHLVTFRASLGAAILYRRLGDFQKAYALTDETYERCRKALGDDHPDTLAVATNLCSDRYDRGDAVDGRNLAKDTFDRYERRFGADHVCTLTSATNLAILLRLTGERAEALRLSEQTLDRLQRLFGPEHPYTLTCMLNHATDLSENNRRREAVAMAREAYEGLRSLLGPDHCLAIAGASNLATRLREDEPDEADQLHGEAERRARGSEELGVEHPMTRSVTAWRPVDADIEPPVT</sequence>
<feature type="domain" description="CobQ/CobB/MinD/ParA nucleotide binding" evidence="3">
    <location>
        <begin position="12"/>
        <end position="245"/>
    </location>
</feature>
<dbReference type="RefSeq" id="WP_350789515.1">
    <property type="nucleotide sequence ID" value="NZ_JBEPEK010000536.1"/>
</dbReference>
<dbReference type="InterPro" id="IPR056681">
    <property type="entry name" value="DUF7779"/>
</dbReference>
<proteinExistence type="predicted"/>
<dbReference type="Gene3D" id="1.25.40.10">
    <property type="entry name" value="Tetratricopeptide repeat domain"/>
    <property type="match status" value="2"/>
</dbReference>
<feature type="domain" description="NB-ARC" evidence="2">
    <location>
        <begin position="524"/>
        <end position="682"/>
    </location>
</feature>
<name>A0ABV1XAP9_9ACTN</name>
<dbReference type="Gene3D" id="3.40.50.300">
    <property type="entry name" value="P-loop containing nucleotide triphosphate hydrolases"/>
    <property type="match status" value="2"/>
</dbReference>
<evidence type="ECO:0000259" key="4">
    <source>
        <dbReference type="Pfam" id="PF13676"/>
    </source>
</evidence>
<dbReference type="InterPro" id="IPR011990">
    <property type="entry name" value="TPR-like_helical_dom_sf"/>
</dbReference>
<dbReference type="InterPro" id="IPR002182">
    <property type="entry name" value="NB-ARC"/>
</dbReference>
<dbReference type="InterPro" id="IPR002586">
    <property type="entry name" value="CobQ/CobB/MinD/ParA_Nub-bd_dom"/>
</dbReference>
<evidence type="ECO:0000259" key="3">
    <source>
        <dbReference type="Pfam" id="PF01656"/>
    </source>
</evidence>